<dbReference type="Gene3D" id="3.40.50.620">
    <property type="entry name" value="HUPs"/>
    <property type="match status" value="2"/>
</dbReference>
<dbReference type="EC" id="6.1.1.4" evidence="10"/>
<dbReference type="InterPro" id="IPR002302">
    <property type="entry name" value="Leu-tRNA-ligase"/>
</dbReference>
<dbReference type="InterPro" id="IPR014729">
    <property type="entry name" value="Rossmann-like_a/b/a_fold"/>
</dbReference>
<dbReference type="Gene3D" id="3.10.20.590">
    <property type="match status" value="1"/>
</dbReference>
<evidence type="ECO:0000259" key="11">
    <source>
        <dbReference type="PROSITE" id="PS51462"/>
    </source>
</evidence>
<dbReference type="Pfam" id="PF06821">
    <property type="entry name" value="Ser_hydrolase"/>
    <property type="match status" value="1"/>
</dbReference>
<dbReference type="PANTHER" id="PTHR43740">
    <property type="entry name" value="LEUCYL-TRNA SYNTHETASE"/>
    <property type="match status" value="1"/>
</dbReference>
<protein>
    <recommendedName>
        <fullName evidence="10">Leucine--tRNA ligase</fullName>
        <ecNumber evidence="10">6.1.1.4</ecNumber>
    </recommendedName>
    <alternativeName>
        <fullName evidence="10">Leucyl-tRNA synthetase</fullName>
        <shortName evidence="10">LeuRS</shortName>
    </alternativeName>
</protein>
<dbReference type="SUPFAM" id="SSF50677">
    <property type="entry name" value="ValRS/IleRS/LeuRS editing domain"/>
    <property type="match status" value="1"/>
</dbReference>
<feature type="binding site" evidence="10">
    <location>
        <position position="912"/>
    </location>
    <ligand>
        <name>ATP</name>
        <dbReference type="ChEBI" id="CHEBI:30616"/>
    </ligand>
</feature>
<dbReference type="InterPro" id="IPR020084">
    <property type="entry name" value="NUDIX_hydrolase_CS"/>
</dbReference>
<evidence type="ECO:0000256" key="1">
    <source>
        <dbReference type="ARBA" id="ARBA00005594"/>
    </source>
</evidence>
<dbReference type="PROSITE" id="PS00893">
    <property type="entry name" value="NUDIX_BOX"/>
    <property type="match status" value="1"/>
</dbReference>
<feature type="short sequence motif" description="'KMSKS' region" evidence="10">
    <location>
        <begin position="909"/>
        <end position="913"/>
    </location>
</feature>
<organism evidence="12 13">
    <name type="scientific">Candidatus Sungbacteria bacterium RIFCSPLOWO2_01_FULL_60_25</name>
    <dbReference type="NCBI Taxonomy" id="1802281"/>
    <lineage>
        <taxon>Bacteria</taxon>
        <taxon>Candidatus Sungiibacteriota</taxon>
    </lineage>
</organism>
<dbReference type="SUPFAM" id="SSF47323">
    <property type="entry name" value="Anticodon-binding domain of a subclass of class I aminoacyl-tRNA synthetases"/>
    <property type="match status" value="1"/>
</dbReference>
<keyword evidence="8 10" id="KW-0030">Aminoacyl-tRNA synthetase</keyword>
<evidence type="ECO:0000256" key="3">
    <source>
        <dbReference type="ARBA" id="ARBA00022598"/>
    </source>
</evidence>
<comment type="catalytic activity">
    <reaction evidence="9 10">
        <text>tRNA(Leu) + L-leucine + ATP = L-leucyl-tRNA(Leu) + AMP + diphosphate</text>
        <dbReference type="Rhea" id="RHEA:11688"/>
        <dbReference type="Rhea" id="RHEA-COMP:9613"/>
        <dbReference type="Rhea" id="RHEA-COMP:9622"/>
        <dbReference type="ChEBI" id="CHEBI:30616"/>
        <dbReference type="ChEBI" id="CHEBI:33019"/>
        <dbReference type="ChEBI" id="CHEBI:57427"/>
        <dbReference type="ChEBI" id="CHEBI:78442"/>
        <dbReference type="ChEBI" id="CHEBI:78494"/>
        <dbReference type="ChEBI" id="CHEBI:456215"/>
        <dbReference type="EC" id="6.1.1.4"/>
    </reaction>
</comment>
<dbReference type="Gene3D" id="3.90.740.10">
    <property type="entry name" value="Valyl/Leucyl/Isoleucyl-tRNA synthetase, editing domain"/>
    <property type="match status" value="1"/>
</dbReference>
<evidence type="ECO:0000256" key="4">
    <source>
        <dbReference type="ARBA" id="ARBA00022741"/>
    </source>
</evidence>
<dbReference type="PANTHER" id="PTHR43740:SF2">
    <property type="entry name" value="LEUCINE--TRNA LIGASE, MITOCHONDRIAL"/>
    <property type="match status" value="1"/>
</dbReference>
<dbReference type="GO" id="GO:0005829">
    <property type="term" value="C:cytosol"/>
    <property type="evidence" value="ECO:0007669"/>
    <property type="project" value="TreeGrafter"/>
</dbReference>
<dbReference type="Pfam" id="PF00293">
    <property type="entry name" value="NUDIX"/>
    <property type="match status" value="1"/>
</dbReference>
<dbReference type="EMBL" id="MHQT01000032">
    <property type="protein sequence ID" value="OHA09005.1"/>
    <property type="molecule type" value="Genomic_DNA"/>
</dbReference>
<proteinExistence type="inferred from homology"/>
<evidence type="ECO:0000256" key="8">
    <source>
        <dbReference type="ARBA" id="ARBA00023146"/>
    </source>
</evidence>
<dbReference type="InterPro" id="IPR010662">
    <property type="entry name" value="RBBP9/YdeN"/>
</dbReference>
<dbReference type="InterPro" id="IPR002300">
    <property type="entry name" value="aa-tRNA-synth_Ia"/>
</dbReference>
<feature type="domain" description="Nudix hydrolase" evidence="11">
    <location>
        <begin position="548"/>
        <end position="687"/>
    </location>
</feature>
<dbReference type="InterPro" id="IPR009008">
    <property type="entry name" value="Val/Leu/Ile-tRNA-synth_edit"/>
</dbReference>
<comment type="caution">
    <text evidence="12">The sequence shown here is derived from an EMBL/GenBank/DDBJ whole genome shotgun (WGS) entry which is preliminary data.</text>
</comment>
<dbReference type="InterPro" id="IPR029058">
    <property type="entry name" value="AB_hydrolase_fold"/>
</dbReference>
<dbReference type="Pfam" id="PF13603">
    <property type="entry name" value="tRNA-synt_1_2"/>
    <property type="match status" value="1"/>
</dbReference>
<sequence>MRYDPKNIEAKWRKRWLAARTYEPDFKRAKRPYYLLMMFPYPSAEGLHIGGVRTFTGVDIFGRFMRMRGHDVFEPIGLDGFGIHSENFALKTERHPMKLAAITEKNFYRQLGAIGNGFAWEERLETYDPNYYRWTQWIFAEMFRKGLAYRKKSAVNWCPSCKTVLADEQVIAGECERCGTKVEKKDLEQWFFKITDYAERLLTNLEKIDWAEKVKIAQRNWIGRSEGAEIDFDIPGSANYVFVHGYQGSPQRNFFPWLKAELERRGHRVTAVALPNPANPDVMEQVEHVVTHASFDEHTVLLGHSLGTMVALKVAEQLKRPIAKLVLAAGFISPRPNEHREFAKRFDWKFDFMKIRANARDITVLRDIGDSFVTPNRVLELYRAVGGRLVDFKAEEEHICGEVEPMVLDACLERIRVFTTRPDTLFGATYMVLGPEHPLVGRLKPRIPNWPEVETYIEKAKAKTDDERIAEGREKTGVELKGVTAINPATHEPIPVWVADYVLGNVGTGAIMAVPAHDQRDLDFARRFKLPVVTVIEPVTGDPREGEEFRKSIVAFVEDPKTGEVLTLDWGAKAGGTLLIGGGIEGGEDPIDAARREIAEETGYTSMKFIASSERIHHHYVAVAKGSIARRIEAVGLHFQLIDRKQMKPAPDNVERGKFSVRWMKNSEASRAITDPLHRYVLQRFAEGRAYTGAGILTHSGKFDGMPSEQAKAAITEFVRGREVVQYRLRDWLLSRQRYWGPPIPMIFCEGCRGRRLGERDDMPGWYAVAARDLPVKLPFLKEFRPTGTAASPLAASKAFSRVRCPGCKAWARRETDVTDTFLDSAWYFIGYLMTVGNWKLEIGNSAFAKRMRQWLPVNMYIGGVEHSVLHLLYARFLGMVFHDWGLTHFEEPFTSFRAHGIITKDGAKMSKSKGNVVNPDDYLNAYGADALRMYLAFLAPLEQGGSFSDTGIRGITRFLERVWKFYDGLKFAAKTDGALSRAVHQTIAKITKDTEALQYNTAISALMVLLNAFMEKRASVSKSDALVFLQLLAPFAPHLAEELWASMKQKGSIHRSEWPEADAREFFSTTATVVIQVNGKVRDRIEIPFDLGEAEVRARVLALPKMKVELGGEEPKKFIYIPGKIASIVI</sequence>
<dbReference type="Gene3D" id="3.40.50.1820">
    <property type="entry name" value="alpha/beta hydrolase"/>
    <property type="match status" value="1"/>
</dbReference>
<keyword evidence="7 10" id="KW-0648">Protein biosynthesis</keyword>
<dbReference type="PROSITE" id="PS00178">
    <property type="entry name" value="AA_TRNA_LIGASE_I"/>
    <property type="match status" value="1"/>
</dbReference>
<dbReference type="InterPro" id="IPR009080">
    <property type="entry name" value="tRNAsynth_Ia_anticodon-bd"/>
</dbReference>
<evidence type="ECO:0000313" key="12">
    <source>
        <dbReference type="EMBL" id="OHA09005.1"/>
    </source>
</evidence>
<dbReference type="GO" id="GO:0004823">
    <property type="term" value="F:leucine-tRNA ligase activity"/>
    <property type="evidence" value="ECO:0007669"/>
    <property type="project" value="UniProtKB-UniRule"/>
</dbReference>
<dbReference type="InterPro" id="IPR001412">
    <property type="entry name" value="aa-tRNA-synth_I_CS"/>
</dbReference>
<dbReference type="Gene3D" id="1.10.730.10">
    <property type="entry name" value="Isoleucyl-tRNA Synthetase, Domain 1"/>
    <property type="match status" value="1"/>
</dbReference>
<dbReference type="HAMAP" id="MF_00049_B">
    <property type="entry name" value="Leu_tRNA_synth_B"/>
    <property type="match status" value="1"/>
</dbReference>
<dbReference type="GO" id="GO:0005524">
    <property type="term" value="F:ATP binding"/>
    <property type="evidence" value="ECO:0007669"/>
    <property type="project" value="UniProtKB-UniRule"/>
</dbReference>
<reference evidence="12 13" key="1">
    <citation type="journal article" date="2016" name="Nat. Commun.">
        <title>Thousands of microbial genomes shed light on interconnected biogeochemical processes in an aquifer system.</title>
        <authorList>
            <person name="Anantharaman K."/>
            <person name="Brown C.T."/>
            <person name="Hug L.A."/>
            <person name="Sharon I."/>
            <person name="Castelle C.J."/>
            <person name="Probst A.J."/>
            <person name="Thomas B.C."/>
            <person name="Singh A."/>
            <person name="Wilkins M.J."/>
            <person name="Karaoz U."/>
            <person name="Brodie E.L."/>
            <person name="Williams K.H."/>
            <person name="Hubbard S.S."/>
            <person name="Banfield J.F."/>
        </authorList>
    </citation>
    <scope>NUCLEOTIDE SEQUENCE [LARGE SCALE GENOMIC DNA]</scope>
</reference>
<dbReference type="InterPro" id="IPR015797">
    <property type="entry name" value="NUDIX_hydrolase-like_dom_sf"/>
</dbReference>
<evidence type="ECO:0000256" key="10">
    <source>
        <dbReference type="HAMAP-Rule" id="MF_00049"/>
    </source>
</evidence>
<dbReference type="FunFam" id="1.10.730.10:FF:000002">
    <property type="entry name" value="Leucine--tRNA ligase"/>
    <property type="match status" value="1"/>
</dbReference>
<comment type="subcellular location">
    <subcellularLocation>
        <location evidence="10">Cytoplasm</location>
    </subcellularLocation>
</comment>
<comment type="caution">
    <text evidence="10">Lacks conserved residue(s) required for the propagation of feature annotation.</text>
</comment>
<keyword evidence="6 10" id="KW-0067">ATP-binding</keyword>
<evidence type="ECO:0000256" key="7">
    <source>
        <dbReference type="ARBA" id="ARBA00022917"/>
    </source>
</evidence>
<dbReference type="InterPro" id="IPR013155">
    <property type="entry name" value="M/V/L/I-tRNA-synth_anticd-bd"/>
</dbReference>
<gene>
    <name evidence="10" type="primary">leuS</name>
    <name evidence="12" type="ORF">A3A44_01130</name>
</gene>
<dbReference type="Pfam" id="PF00133">
    <property type="entry name" value="tRNA-synt_1"/>
    <property type="match status" value="2"/>
</dbReference>
<name>A0A1G2LBI5_9BACT</name>
<dbReference type="Gene3D" id="3.90.79.10">
    <property type="entry name" value="Nucleoside Triphosphate Pyrophosphohydrolase"/>
    <property type="match status" value="1"/>
</dbReference>
<comment type="similarity">
    <text evidence="1 10">Belongs to the class-I aminoacyl-tRNA synthetase family.</text>
</comment>
<evidence type="ECO:0000256" key="9">
    <source>
        <dbReference type="ARBA" id="ARBA00047469"/>
    </source>
</evidence>
<dbReference type="InterPro" id="IPR000086">
    <property type="entry name" value="NUDIX_hydrolase_dom"/>
</dbReference>
<dbReference type="SUPFAM" id="SSF53474">
    <property type="entry name" value="alpha/beta-Hydrolases"/>
    <property type="match status" value="1"/>
</dbReference>
<dbReference type="SUPFAM" id="SSF52374">
    <property type="entry name" value="Nucleotidylyl transferase"/>
    <property type="match status" value="1"/>
</dbReference>
<evidence type="ECO:0000313" key="13">
    <source>
        <dbReference type="Proteomes" id="UP000178977"/>
    </source>
</evidence>
<dbReference type="AlphaFoldDB" id="A0A1G2LBI5"/>
<keyword evidence="2 10" id="KW-0963">Cytoplasm</keyword>
<evidence type="ECO:0000256" key="6">
    <source>
        <dbReference type="ARBA" id="ARBA00022840"/>
    </source>
</evidence>
<dbReference type="PROSITE" id="PS51462">
    <property type="entry name" value="NUDIX"/>
    <property type="match status" value="1"/>
</dbReference>
<keyword evidence="4 10" id="KW-0547">Nucleotide-binding</keyword>
<dbReference type="GO" id="GO:0006429">
    <property type="term" value="P:leucyl-tRNA aminoacylation"/>
    <property type="evidence" value="ECO:0007669"/>
    <property type="project" value="UniProtKB-UniRule"/>
</dbReference>
<evidence type="ECO:0000256" key="5">
    <source>
        <dbReference type="ARBA" id="ARBA00022801"/>
    </source>
</evidence>
<dbReference type="Proteomes" id="UP000178977">
    <property type="component" value="Unassembled WGS sequence"/>
</dbReference>
<dbReference type="CDD" id="cd07958">
    <property type="entry name" value="Anticodon_Ia_Leu_BEm"/>
    <property type="match status" value="1"/>
</dbReference>
<dbReference type="PRINTS" id="PR00985">
    <property type="entry name" value="TRNASYNTHLEU"/>
</dbReference>
<dbReference type="SUPFAM" id="SSF55811">
    <property type="entry name" value="Nudix"/>
    <property type="match status" value="1"/>
</dbReference>
<dbReference type="STRING" id="1802281.A3A44_01130"/>
<dbReference type="InterPro" id="IPR025709">
    <property type="entry name" value="Leu_tRNA-synth_edit"/>
</dbReference>
<keyword evidence="5" id="KW-0378">Hydrolase</keyword>
<keyword evidence="3 10" id="KW-0436">Ligase</keyword>
<dbReference type="GO" id="GO:0002161">
    <property type="term" value="F:aminoacyl-tRNA deacylase activity"/>
    <property type="evidence" value="ECO:0007669"/>
    <property type="project" value="InterPro"/>
</dbReference>
<accession>A0A1G2LBI5</accession>
<dbReference type="Pfam" id="PF08264">
    <property type="entry name" value="Anticodon_1"/>
    <property type="match status" value="1"/>
</dbReference>
<evidence type="ECO:0000256" key="2">
    <source>
        <dbReference type="ARBA" id="ARBA00022490"/>
    </source>
</evidence>